<dbReference type="OrthoDB" id="13222at2"/>
<reference evidence="8 9" key="1">
    <citation type="submission" date="2017-06" db="EMBL/GenBank/DDBJ databases">
        <title>Draft genome sequence of anaerobic fermentative bacterium Anaeromicrobium sediminis DY2726D isolated from West Pacific Ocean sediments.</title>
        <authorList>
            <person name="Zeng X."/>
        </authorList>
    </citation>
    <scope>NUCLEOTIDE SEQUENCE [LARGE SCALE GENOMIC DNA]</scope>
    <source>
        <strain evidence="8 9">DY2726D</strain>
    </source>
</reference>
<dbReference type="RefSeq" id="WP_095132734.1">
    <property type="nucleotide sequence ID" value="NZ_NIBG01000005.1"/>
</dbReference>
<keyword evidence="9" id="KW-1185">Reference proteome</keyword>
<organism evidence="8 9">
    <name type="scientific">Anaeromicrobium sediminis</name>
    <dbReference type="NCBI Taxonomy" id="1478221"/>
    <lineage>
        <taxon>Bacteria</taxon>
        <taxon>Bacillati</taxon>
        <taxon>Bacillota</taxon>
        <taxon>Clostridia</taxon>
        <taxon>Peptostreptococcales</taxon>
        <taxon>Thermotaleaceae</taxon>
        <taxon>Anaeromicrobium</taxon>
    </lineage>
</organism>
<feature type="transmembrane region" description="Helical" evidence="6">
    <location>
        <begin position="273"/>
        <end position="296"/>
    </location>
</feature>
<evidence type="ECO:0000256" key="3">
    <source>
        <dbReference type="ARBA" id="ARBA00022692"/>
    </source>
</evidence>
<dbReference type="EMBL" id="NIBG01000005">
    <property type="protein sequence ID" value="PAB59878.1"/>
    <property type="molecule type" value="Genomic_DNA"/>
</dbReference>
<evidence type="ECO:0000313" key="8">
    <source>
        <dbReference type="EMBL" id="PAB59878.1"/>
    </source>
</evidence>
<evidence type="ECO:0000259" key="7">
    <source>
        <dbReference type="Pfam" id="PF02743"/>
    </source>
</evidence>
<evidence type="ECO:0000256" key="6">
    <source>
        <dbReference type="SAM" id="Phobius"/>
    </source>
</evidence>
<protein>
    <recommendedName>
        <fullName evidence="7">Cache domain-containing protein</fullName>
    </recommendedName>
</protein>
<evidence type="ECO:0000313" key="9">
    <source>
        <dbReference type="Proteomes" id="UP000216024"/>
    </source>
</evidence>
<dbReference type="AlphaFoldDB" id="A0A267MLT9"/>
<dbReference type="Proteomes" id="UP000216024">
    <property type="component" value="Unassembled WGS sequence"/>
</dbReference>
<evidence type="ECO:0000256" key="1">
    <source>
        <dbReference type="ARBA" id="ARBA00004651"/>
    </source>
</evidence>
<dbReference type="Pfam" id="PF02743">
    <property type="entry name" value="dCache_1"/>
    <property type="match status" value="1"/>
</dbReference>
<dbReference type="Gene3D" id="3.30.450.20">
    <property type="entry name" value="PAS domain"/>
    <property type="match status" value="2"/>
</dbReference>
<gene>
    <name evidence="8" type="ORF">CCE28_07955</name>
</gene>
<comment type="caution">
    <text evidence="8">The sequence shown here is derived from an EMBL/GenBank/DDBJ whole genome shotgun (WGS) entry which is preliminary data.</text>
</comment>
<evidence type="ECO:0000256" key="4">
    <source>
        <dbReference type="ARBA" id="ARBA00022989"/>
    </source>
</evidence>
<evidence type="ECO:0000256" key="5">
    <source>
        <dbReference type="ARBA" id="ARBA00023136"/>
    </source>
</evidence>
<comment type="subcellular location">
    <subcellularLocation>
        <location evidence="1">Cell membrane</location>
        <topology evidence="1">Multi-pass membrane protein</topology>
    </subcellularLocation>
</comment>
<dbReference type="GO" id="GO:0005886">
    <property type="term" value="C:plasma membrane"/>
    <property type="evidence" value="ECO:0007669"/>
    <property type="project" value="UniProtKB-SubCell"/>
</dbReference>
<accession>A0A267MLT9</accession>
<proteinExistence type="predicted"/>
<dbReference type="CDD" id="cd12912">
    <property type="entry name" value="PDC2_MCP_like"/>
    <property type="match status" value="1"/>
</dbReference>
<keyword evidence="3 6" id="KW-0812">Transmembrane</keyword>
<name>A0A267MLT9_9FIRM</name>
<feature type="domain" description="Cache" evidence="7">
    <location>
        <begin position="44"/>
        <end position="257"/>
    </location>
</feature>
<keyword evidence="4 6" id="KW-1133">Transmembrane helix</keyword>
<keyword evidence="2" id="KW-1003">Cell membrane</keyword>
<evidence type="ECO:0000256" key="2">
    <source>
        <dbReference type="ARBA" id="ARBA00022475"/>
    </source>
</evidence>
<dbReference type="InterPro" id="IPR033479">
    <property type="entry name" value="dCache_1"/>
</dbReference>
<keyword evidence="5 6" id="KW-0472">Membrane</keyword>
<sequence>MRGRKLVLCLTLIIIIFTSNLLIGTISYKVMEERVYGSRIDDINALVEQVANRIDDKIVEKKNLLESISNNEDLIYYIENKDRNNIINSLRSYKKIYEEIEELYLGNEDKDMYLSSGDPLPEGYDPTGRVWYKGALVERDTFYEDTYIDIIGSNIIHTISIPMKTKGTNIIGMDIKLNNMEDILRHIQNGETSYMFLVDGNGKILIHPNKEVIGRDILKEEFAHEVMDSDAAVVSYVFNDENKIVVYRTLKSGFKLVFMAREQDLSNVDKETFIIIIGSIILVTILLCTILIKFLFKDNNDYGTFINDHKDDKLKVKLEKLKTYRLNNAITEEEYNRKRASIIDEYEI</sequence>
<dbReference type="SUPFAM" id="SSF103190">
    <property type="entry name" value="Sensory domain-like"/>
    <property type="match status" value="1"/>
</dbReference>
<dbReference type="InterPro" id="IPR029151">
    <property type="entry name" value="Sensor-like_sf"/>
</dbReference>